<dbReference type="RefSeq" id="WP_053079846.1">
    <property type="nucleotide sequence ID" value="NZ_HF571038.1"/>
</dbReference>
<keyword evidence="1" id="KW-0732">Signal</keyword>
<evidence type="ECO:0000313" key="4">
    <source>
        <dbReference type="Proteomes" id="UP000035720"/>
    </source>
</evidence>
<dbReference type="STRING" id="1193518.BN13_1900002"/>
<proteinExistence type="predicted"/>
<dbReference type="GO" id="GO:0004222">
    <property type="term" value="F:metalloendopeptidase activity"/>
    <property type="evidence" value="ECO:0007669"/>
    <property type="project" value="TreeGrafter"/>
</dbReference>
<dbReference type="Gene3D" id="2.70.70.10">
    <property type="entry name" value="Glucose Permease (Domain IIA)"/>
    <property type="match status" value="1"/>
</dbReference>
<feature type="domain" description="M23ase beta-sheet core" evidence="2">
    <location>
        <begin position="12"/>
        <end position="109"/>
    </location>
</feature>
<evidence type="ECO:0000313" key="3">
    <source>
        <dbReference type="EMBL" id="CCI52632.1"/>
    </source>
</evidence>
<accession>A0A077MCP8</accession>
<dbReference type="InterPro" id="IPR011055">
    <property type="entry name" value="Dup_hybrid_motif"/>
</dbReference>
<dbReference type="PANTHER" id="PTHR21666">
    <property type="entry name" value="PEPTIDASE-RELATED"/>
    <property type="match status" value="1"/>
</dbReference>
<keyword evidence="4" id="KW-1185">Reference proteome</keyword>
<reference evidence="3 4" key="1">
    <citation type="journal article" date="2013" name="ISME J.">
        <title>A metabolic model for members of the genus Tetrasphaera involved in enhanced biological phosphorus removal.</title>
        <authorList>
            <person name="Kristiansen R."/>
            <person name="Nguyen H.T.T."/>
            <person name="Saunders A.M."/>
            <person name="Nielsen J.L."/>
            <person name="Wimmer R."/>
            <person name="Le V.Q."/>
            <person name="McIlroy S.J."/>
            <person name="Petrovski S."/>
            <person name="Seviour R.J."/>
            <person name="Calteau A."/>
            <person name="Nielsen K.L."/>
            <person name="Nielsen P.H."/>
        </authorList>
    </citation>
    <scope>NUCLEOTIDE SEQUENCE [LARGE SCALE GENOMIC DNA]</scope>
    <source>
        <strain evidence="3 4">Ben 74</strain>
    </source>
</reference>
<dbReference type="CDD" id="cd12797">
    <property type="entry name" value="M23_peptidase"/>
    <property type="match status" value="1"/>
</dbReference>
<dbReference type="Proteomes" id="UP000035720">
    <property type="component" value="Unassembled WGS sequence"/>
</dbReference>
<evidence type="ECO:0000256" key="1">
    <source>
        <dbReference type="ARBA" id="ARBA00022729"/>
    </source>
</evidence>
<dbReference type="EMBL" id="CAJC01000102">
    <property type="protein sequence ID" value="CCI52632.1"/>
    <property type="molecule type" value="Genomic_DNA"/>
</dbReference>
<dbReference type="AlphaFoldDB" id="A0A077MCP8"/>
<dbReference type="InterPro" id="IPR016047">
    <property type="entry name" value="M23ase_b-sheet_dom"/>
</dbReference>
<protein>
    <recommendedName>
        <fullName evidence="2">M23ase beta-sheet core domain-containing protein</fullName>
    </recommendedName>
</protein>
<organism evidence="3 4">
    <name type="scientific">Nostocoides jenkinsii Ben 74</name>
    <dbReference type="NCBI Taxonomy" id="1193518"/>
    <lineage>
        <taxon>Bacteria</taxon>
        <taxon>Bacillati</taxon>
        <taxon>Actinomycetota</taxon>
        <taxon>Actinomycetes</taxon>
        <taxon>Micrococcales</taxon>
        <taxon>Intrasporangiaceae</taxon>
        <taxon>Nostocoides</taxon>
    </lineage>
</organism>
<dbReference type="InterPro" id="IPR050570">
    <property type="entry name" value="Cell_wall_metabolism_enzyme"/>
</dbReference>
<dbReference type="PANTHER" id="PTHR21666:SF289">
    <property type="entry name" value="L-ALA--D-GLU ENDOPEPTIDASE"/>
    <property type="match status" value="1"/>
</dbReference>
<name>A0A077MCP8_9MICO</name>
<gene>
    <name evidence="3" type="ORF">BN13_1900002</name>
</gene>
<sequence length="113" mass="12285">MRWHPILHYWRLHSGRDYAAGCGTPIYAAADGTIVSAGWGGGYGNQVVISHGIQRGVSLATTYNHMSQIVDYGGSIRRGQLVGYVGTTGLSTGCHLHFETRENGTPVDPRNWL</sequence>
<comment type="caution">
    <text evidence="3">The sequence shown here is derived from an EMBL/GenBank/DDBJ whole genome shotgun (WGS) entry which is preliminary data.</text>
</comment>
<dbReference type="Pfam" id="PF01551">
    <property type="entry name" value="Peptidase_M23"/>
    <property type="match status" value="1"/>
</dbReference>
<evidence type="ECO:0000259" key="2">
    <source>
        <dbReference type="Pfam" id="PF01551"/>
    </source>
</evidence>
<dbReference type="SUPFAM" id="SSF51261">
    <property type="entry name" value="Duplicated hybrid motif"/>
    <property type="match status" value="1"/>
</dbReference>